<keyword evidence="1" id="KW-0732">Signal</keyword>
<comment type="caution">
    <text evidence="4">The sequence shown here is derived from an EMBL/GenBank/DDBJ whole genome shotgun (WGS) entry which is preliminary data.</text>
</comment>
<evidence type="ECO:0000256" key="1">
    <source>
        <dbReference type="SAM" id="SignalP"/>
    </source>
</evidence>
<dbReference type="InterPro" id="IPR011250">
    <property type="entry name" value="OMP/PagP_B-barrel"/>
</dbReference>
<name>A0A2N0TZW2_9FLAO</name>
<dbReference type="InterPro" id="IPR025665">
    <property type="entry name" value="Beta-barrel_OMP_2"/>
</dbReference>
<feature type="domain" description="Outer membrane protein beta-barrel" evidence="2">
    <location>
        <begin position="19"/>
        <end position="168"/>
    </location>
</feature>
<evidence type="ECO:0000313" key="5">
    <source>
        <dbReference type="Proteomes" id="UP000176009"/>
    </source>
</evidence>
<keyword evidence="5" id="KW-1185">Reference proteome</keyword>
<protein>
    <recommendedName>
        <fullName evidence="2">Outer membrane protein beta-barrel domain-containing protein</fullName>
    </recommendedName>
</protein>
<dbReference type="EMBL" id="MJBR01000007">
    <property type="protein sequence ID" value="OEY73363.1"/>
    <property type="molecule type" value="Genomic_DNA"/>
</dbReference>
<reference evidence="3 5" key="2">
    <citation type="submission" date="2016-09" db="EMBL/GenBank/DDBJ databases">
        <title>Genome Sequence of Salegentibacter salarius,Isolated from a Marine Solar Saltern of the Yellow Sea in South Korea.</title>
        <authorList>
            <person name="Zheng Q."/>
            <person name="Liu Y."/>
        </authorList>
    </citation>
    <scope>NUCLEOTIDE SEQUENCE [LARGE SCALE GENOMIC DNA]</scope>
    <source>
        <strain evidence="3 5">KCTC 12974</strain>
    </source>
</reference>
<accession>A0A2N0TZW2</accession>
<feature type="chain" id="PRO_5014780551" description="Outer membrane protein beta-barrel domain-containing protein" evidence="1">
    <location>
        <begin position="20"/>
        <end position="197"/>
    </location>
</feature>
<reference evidence="4 6" key="1">
    <citation type="submission" date="2015-10" db="EMBL/GenBank/DDBJ databases">
        <title>Draft genome sequence of Salegentibacter salinarum KCTC 12975.</title>
        <authorList>
            <person name="Lin W."/>
            <person name="Zheng Q."/>
        </authorList>
    </citation>
    <scope>NUCLEOTIDE SEQUENCE [LARGE SCALE GENOMIC DNA]</scope>
    <source>
        <strain evidence="4 6">KCTC 12974</strain>
    </source>
</reference>
<dbReference type="EMBL" id="LKTR01000009">
    <property type="protein sequence ID" value="PKD20284.1"/>
    <property type="molecule type" value="Genomic_DNA"/>
</dbReference>
<dbReference type="AlphaFoldDB" id="A0A2N0TZW2"/>
<evidence type="ECO:0000313" key="6">
    <source>
        <dbReference type="Proteomes" id="UP000232533"/>
    </source>
</evidence>
<dbReference type="OrthoDB" id="1431594at2"/>
<gene>
    <name evidence="4" type="ORF">APR40_09340</name>
    <name evidence="3" type="ORF">BHS39_09355</name>
</gene>
<evidence type="ECO:0000313" key="3">
    <source>
        <dbReference type="EMBL" id="OEY73363.1"/>
    </source>
</evidence>
<dbReference type="RefSeq" id="WP_070053380.1">
    <property type="nucleotide sequence ID" value="NZ_FVZF01000015.1"/>
</dbReference>
<organism evidence="4 6">
    <name type="scientific">Salegentibacter salarius</name>
    <dbReference type="NCBI Taxonomy" id="435906"/>
    <lineage>
        <taxon>Bacteria</taxon>
        <taxon>Pseudomonadati</taxon>
        <taxon>Bacteroidota</taxon>
        <taxon>Flavobacteriia</taxon>
        <taxon>Flavobacteriales</taxon>
        <taxon>Flavobacteriaceae</taxon>
        <taxon>Salegentibacter</taxon>
    </lineage>
</organism>
<sequence length="197" mass="21957">MKKLMFIAVFLFSSIGLMAQEADFGIKGGFNYGATGDLERESAVNDLDDIIEGKEKSGYHIGLFSRFQIVGIFIQPELMFTRLNTEYENFDYKIDKIDAPILLGVNVIGPLNIKAGPSFQYIINNELEDTTLKIGDVEKDITVGYQVGAGINLGRLGFDVRYEGAFTENTAFSEDAQDNFSIDSRPSQWILSLSYAF</sequence>
<dbReference type="Proteomes" id="UP000232533">
    <property type="component" value="Unassembled WGS sequence"/>
</dbReference>
<proteinExistence type="predicted"/>
<dbReference type="Proteomes" id="UP000176009">
    <property type="component" value="Unassembled WGS sequence"/>
</dbReference>
<dbReference type="SUPFAM" id="SSF56925">
    <property type="entry name" value="OMPA-like"/>
    <property type="match status" value="1"/>
</dbReference>
<evidence type="ECO:0000313" key="4">
    <source>
        <dbReference type="EMBL" id="PKD20284.1"/>
    </source>
</evidence>
<feature type="signal peptide" evidence="1">
    <location>
        <begin position="1"/>
        <end position="19"/>
    </location>
</feature>
<evidence type="ECO:0000259" key="2">
    <source>
        <dbReference type="Pfam" id="PF13568"/>
    </source>
</evidence>
<dbReference type="Pfam" id="PF13568">
    <property type="entry name" value="OMP_b-brl_2"/>
    <property type="match status" value="1"/>
</dbReference>